<evidence type="ECO:0000256" key="2">
    <source>
        <dbReference type="ARBA" id="ARBA00022448"/>
    </source>
</evidence>
<dbReference type="SUPFAM" id="SSF161070">
    <property type="entry name" value="SNF-like"/>
    <property type="match status" value="1"/>
</dbReference>
<evidence type="ECO:0000256" key="3">
    <source>
        <dbReference type="ARBA" id="ARBA00022692"/>
    </source>
</evidence>
<dbReference type="CDD" id="cd10336">
    <property type="entry name" value="SLC6sbd_Tyt1-Like"/>
    <property type="match status" value="1"/>
</dbReference>
<feature type="transmembrane region" description="Helical" evidence="6">
    <location>
        <begin position="450"/>
        <end position="471"/>
    </location>
</feature>
<reference evidence="7" key="1">
    <citation type="submission" date="2020-08" db="EMBL/GenBank/DDBJ databases">
        <title>Genome public.</title>
        <authorList>
            <person name="Liu C."/>
            <person name="Sun Q."/>
        </authorList>
    </citation>
    <scope>NUCLEOTIDE SEQUENCE</scope>
    <source>
        <strain evidence="7">BX15</strain>
    </source>
</reference>
<dbReference type="EMBL" id="JACOQI010000002">
    <property type="protein sequence ID" value="MBC5769350.1"/>
    <property type="molecule type" value="Genomic_DNA"/>
</dbReference>
<feature type="transmembrane region" description="Helical" evidence="6">
    <location>
        <begin position="227"/>
        <end position="248"/>
    </location>
</feature>
<dbReference type="InterPro" id="IPR037272">
    <property type="entry name" value="SNS_sf"/>
</dbReference>
<evidence type="ECO:0000313" key="8">
    <source>
        <dbReference type="Proteomes" id="UP000620327"/>
    </source>
</evidence>
<feature type="transmembrane region" description="Helical" evidence="6">
    <location>
        <begin position="86"/>
        <end position="113"/>
    </location>
</feature>
<dbReference type="PROSITE" id="PS50267">
    <property type="entry name" value="NA_NEUROTRAN_SYMP_3"/>
    <property type="match status" value="1"/>
</dbReference>
<keyword evidence="3 6" id="KW-0812">Transmembrane</keyword>
<accession>A0A923MEQ1</accession>
<dbReference type="AlphaFoldDB" id="A0A923MEQ1"/>
<dbReference type="Pfam" id="PF00209">
    <property type="entry name" value="SNF"/>
    <property type="match status" value="2"/>
</dbReference>
<evidence type="ECO:0000256" key="1">
    <source>
        <dbReference type="ARBA" id="ARBA00004141"/>
    </source>
</evidence>
<evidence type="ECO:0000256" key="6">
    <source>
        <dbReference type="SAM" id="Phobius"/>
    </source>
</evidence>
<feature type="transmembrane region" description="Helical" evidence="6">
    <location>
        <begin position="412"/>
        <end position="430"/>
    </location>
</feature>
<evidence type="ECO:0000256" key="4">
    <source>
        <dbReference type="ARBA" id="ARBA00022989"/>
    </source>
</evidence>
<evidence type="ECO:0000313" key="7">
    <source>
        <dbReference type="EMBL" id="MBC5769350.1"/>
    </source>
</evidence>
<dbReference type="NCBIfam" id="NF037979">
    <property type="entry name" value="Na_transp"/>
    <property type="match status" value="1"/>
</dbReference>
<dbReference type="InterPro" id="IPR000175">
    <property type="entry name" value="Na/ntran_symport"/>
</dbReference>
<proteinExistence type="predicted"/>
<gene>
    <name evidence="7" type="ORF">H8Z83_03190</name>
</gene>
<evidence type="ECO:0000256" key="5">
    <source>
        <dbReference type="ARBA" id="ARBA00023136"/>
    </source>
</evidence>
<dbReference type="RefSeq" id="WP_187013723.1">
    <property type="nucleotide sequence ID" value="NZ_JACOQI010000002.1"/>
</dbReference>
<feature type="transmembrane region" description="Helical" evidence="6">
    <location>
        <begin position="133"/>
        <end position="158"/>
    </location>
</feature>
<dbReference type="PANTHER" id="PTHR42948:SF1">
    <property type="entry name" value="TRANSPORTER"/>
    <property type="match status" value="1"/>
</dbReference>
<dbReference type="GO" id="GO:0016020">
    <property type="term" value="C:membrane"/>
    <property type="evidence" value="ECO:0007669"/>
    <property type="project" value="UniProtKB-SubCell"/>
</dbReference>
<comment type="caution">
    <text evidence="7">The sequence shown here is derived from an EMBL/GenBank/DDBJ whole genome shotgun (WGS) entry which is preliminary data.</text>
</comment>
<protein>
    <submittedName>
        <fullName evidence="7">Sodium-dependent transporter</fullName>
    </submittedName>
</protein>
<feature type="transmembrane region" description="Helical" evidence="6">
    <location>
        <begin position="260"/>
        <end position="282"/>
    </location>
</feature>
<sequence length="480" mass="51218">METKRASWASNLGFLMAAIGSAVGLGNIWGFPYKMGKSGGFAYLAVYALLAIFVGFIVMASELAMGRKTGQGAMGTYHALTKKFRWIGWLALFSPFAVMGFYAVLGGYCIEYMALNLSNFAFGSESLATGGELFAAMLSNPAGAVLFAALFLALCYLINRSGISGGIEKFNNVGMPTLFVMLVVIIIRSLTLPGAMEGLKFMFVPGYAVEAGFVAETPSLLSVFASAGGQMFFSLSLAMGAMITYGSYLNQKEDLVKNSAIIVFADTLVATMAGIAVIPAAVANGIASGTPLDQIKLGGPNLLFVTLQDVFRAMGTAGALFGVIFYLLVLIAAISSAIALIEVDITYFLDRAEQKGRKGNRPKVAFLVCLAIFAVSVLVGIDGLGTTGVFPWPATAGWNDSMLDFVDMLSEGLAMPIGALMMSIMVGWEIRPQTVLDELHIGYTGRIDTFYRICIKYITPIGMLLVLAGQVNDFFSLNWF</sequence>
<keyword evidence="2" id="KW-0813">Transport</keyword>
<dbReference type="Proteomes" id="UP000620327">
    <property type="component" value="Unassembled WGS sequence"/>
</dbReference>
<organism evidence="7 8">
    <name type="scientific">Dysosmobacter segnis</name>
    <dbReference type="NCBI Taxonomy" id="2763042"/>
    <lineage>
        <taxon>Bacteria</taxon>
        <taxon>Bacillati</taxon>
        <taxon>Bacillota</taxon>
        <taxon>Clostridia</taxon>
        <taxon>Eubacteriales</taxon>
        <taxon>Oscillospiraceae</taxon>
        <taxon>Dysosmobacter</taxon>
    </lineage>
</organism>
<keyword evidence="4 6" id="KW-1133">Transmembrane helix</keyword>
<dbReference type="PANTHER" id="PTHR42948">
    <property type="entry name" value="TRANSPORTER"/>
    <property type="match status" value="1"/>
</dbReference>
<comment type="subcellular location">
    <subcellularLocation>
        <location evidence="1">Membrane</location>
        <topology evidence="1">Multi-pass membrane protein</topology>
    </subcellularLocation>
</comment>
<dbReference type="InterPro" id="IPR047218">
    <property type="entry name" value="YocR/YhdH-like"/>
</dbReference>
<feature type="transmembrane region" description="Helical" evidence="6">
    <location>
        <begin position="41"/>
        <end position="65"/>
    </location>
</feature>
<feature type="transmembrane region" description="Helical" evidence="6">
    <location>
        <begin position="364"/>
        <end position="392"/>
    </location>
</feature>
<keyword evidence="8" id="KW-1185">Reference proteome</keyword>
<keyword evidence="5 6" id="KW-0472">Membrane</keyword>
<dbReference type="PRINTS" id="PR00176">
    <property type="entry name" value="NANEUSMPORT"/>
</dbReference>
<name>A0A923MEQ1_9FIRM</name>
<feature type="transmembrane region" description="Helical" evidence="6">
    <location>
        <begin position="12"/>
        <end position="29"/>
    </location>
</feature>
<feature type="transmembrane region" description="Helical" evidence="6">
    <location>
        <begin position="319"/>
        <end position="343"/>
    </location>
</feature>
<feature type="transmembrane region" description="Helical" evidence="6">
    <location>
        <begin position="170"/>
        <end position="190"/>
    </location>
</feature>